<dbReference type="Gene3D" id="3.40.50.1820">
    <property type="entry name" value="alpha/beta hydrolase"/>
    <property type="match status" value="1"/>
</dbReference>
<reference evidence="1" key="1">
    <citation type="journal article" date="2015" name="PeerJ">
        <title>First genomic representation of candidate bacterial phylum KSB3 points to enhanced environmental sensing as a trigger of wastewater bulking.</title>
        <authorList>
            <person name="Sekiguchi Y."/>
            <person name="Ohashi A."/>
            <person name="Parks D.H."/>
            <person name="Yamauchi T."/>
            <person name="Tyson G.W."/>
            <person name="Hugenholtz P."/>
        </authorList>
    </citation>
    <scope>NUCLEOTIDE SEQUENCE [LARGE SCALE GENOMIC DNA]</scope>
</reference>
<dbReference type="GO" id="GO:0016747">
    <property type="term" value="F:acyltransferase activity, transferring groups other than amino-acyl groups"/>
    <property type="evidence" value="ECO:0007669"/>
    <property type="project" value="TreeGrafter"/>
</dbReference>
<organism evidence="1">
    <name type="scientific">Vecturithrix granuli</name>
    <dbReference type="NCBI Taxonomy" id="1499967"/>
    <lineage>
        <taxon>Bacteria</taxon>
        <taxon>Candidatus Moduliflexota</taxon>
        <taxon>Candidatus Vecturitrichia</taxon>
        <taxon>Candidatus Vecturitrichales</taxon>
        <taxon>Candidatus Vecturitrichaceae</taxon>
        <taxon>Candidatus Vecturithrix</taxon>
    </lineage>
</organism>
<dbReference type="InterPro" id="IPR050583">
    <property type="entry name" value="Mycobacterial_A85_antigen"/>
</dbReference>
<dbReference type="PANTHER" id="PTHR48098:SF1">
    <property type="entry name" value="DIACYLGLYCEROL ACYLTRANSFERASE_MYCOLYLTRANSFERASE AG85A"/>
    <property type="match status" value="1"/>
</dbReference>
<evidence type="ECO:0000313" key="1">
    <source>
        <dbReference type="EMBL" id="GAK60975.1"/>
    </source>
</evidence>
<proteinExistence type="predicted"/>
<dbReference type="InterPro" id="IPR000801">
    <property type="entry name" value="Esterase-like"/>
</dbReference>
<dbReference type="STRING" id="1499967.U27_00873"/>
<name>A0A081C8S0_VECG1</name>
<sequence>MPKKVSTFFIILLCLVSWGNLALADGKIMEGLSLKSDILAKDVEYAIYLPEDYDTSVRKYPVVYLLHGMGGDDTEWIQFGEIHRIVDKAIEDGEIPPMIIVMPDAEKNKYYYINDYQGKARWEDMFNNEFMPFIEAEYRIRAEKTFRAIAGLSMGGYGALLHAMKYPDLYSTCVALSAGIRTDEQILALDREAYNIRYGGPFGMDLEGQARLSDYYRQYDILTMVEKIPAEELSKVRYWLDCGDDDFFTIGVALLHVKMKQLGIPHEYRVRDGSHIWQYWRSGIVDGLKYIGDKFRN</sequence>
<dbReference type="SUPFAM" id="SSF53474">
    <property type="entry name" value="alpha/beta-Hydrolases"/>
    <property type="match status" value="1"/>
</dbReference>
<dbReference type="Proteomes" id="UP000030661">
    <property type="component" value="Unassembled WGS sequence"/>
</dbReference>
<dbReference type="eggNOG" id="COG0627">
    <property type="taxonomic scope" value="Bacteria"/>
</dbReference>
<dbReference type="EMBL" id="DF820476">
    <property type="protein sequence ID" value="GAK60975.1"/>
    <property type="molecule type" value="Genomic_DNA"/>
</dbReference>
<accession>A0A081C8S0</accession>
<dbReference type="HOGENOM" id="CLU_037618_1_2_0"/>
<evidence type="ECO:0000313" key="2">
    <source>
        <dbReference type="Proteomes" id="UP000030661"/>
    </source>
</evidence>
<protein>
    <submittedName>
        <fullName evidence="1">Putative esterase</fullName>
    </submittedName>
</protein>
<dbReference type="PANTHER" id="PTHR48098">
    <property type="entry name" value="ENTEROCHELIN ESTERASE-RELATED"/>
    <property type="match status" value="1"/>
</dbReference>
<dbReference type="AlphaFoldDB" id="A0A081C8S0"/>
<keyword evidence="2" id="KW-1185">Reference proteome</keyword>
<dbReference type="InterPro" id="IPR029058">
    <property type="entry name" value="AB_hydrolase_fold"/>
</dbReference>
<dbReference type="Pfam" id="PF00756">
    <property type="entry name" value="Esterase"/>
    <property type="match status" value="1"/>
</dbReference>
<gene>
    <name evidence="1" type="ORF">U27_00873</name>
</gene>